<organism evidence="2 3">
    <name type="scientific">Portunus trituberculatus</name>
    <name type="common">Swimming crab</name>
    <name type="synonym">Neptunus trituberculatus</name>
    <dbReference type="NCBI Taxonomy" id="210409"/>
    <lineage>
        <taxon>Eukaryota</taxon>
        <taxon>Metazoa</taxon>
        <taxon>Ecdysozoa</taxon>
        <taxon>Arthropoda</taxon>
        <taxon>Crustacea</taxon>
        <taxon>Multicrustacea</taxon>
        <taxon>Malacostraca</taxon>
        <taxon>Eumalacostraca</taxon>
        <taxon>Eucarida</taxon>
        <taxon>Decapoda</taxon>
        <taxon>Pleocyemata</taxon>
        <taxon>Brachyura</taxon>
        <taxon>Eubrachyura</taxon>
        <taxon>Portunoidea</taxon>
        <taxon>Portunidae</taxon>
        <taxon>Portuninae</taxon>
        <taxon>Portunus</taxon>
    </lineage>
</organism>
<reference evidence="2 3" key="1">
    <citation type="submission" date="2019-05" db="EMBL/GenBank/DDBJ databases">
        <title>Another draft genome of Portunus trituberculatus and its Hox gene families provides insights of decapod evolution.</title>
        <authorList>
            <person name="Jeong J.-H."/>
            <person name="Song I."/>
            <person name="Kim S."/>
            <person name="Choi T."/>
            <person name="Kim D."/>
            <person name="Ryu S."/>
            <person name="Kim W."/>
        </authorList>
    </citation>
    <scope>NUCLEOTIDE SEQUENCE [LARGE SCALE GENOMIC DNA]</scope>
    <source>
        <tissue evidence="2">Muscle</tissue>
    </source>
</reference>
<feature type="region of interest" description="Disordered" evidence="1">
    <location>
        <begin position="59"/>
        <end position="83"/>
    </location>
</feature>
<proteinExistence type="predicted"/>
<comment type="caution">
    <text evidence="2">The sequence shown here is derived from an EMBL/GenBank/DDBJ whole genome shotgun (WGS) entry which is preliminary data.</text>
</comment>
<gene>
    <name evidence="2" type="ORF">E2C01_102487</name>
</gene>
<evidence type="ECO:0000256" key="1">
    <source>
        <dbReference type="SAM" id="MobiDB-lite"/>
    </source>
</evidence>
<name>A0A5B7KDA7_PORTR</name>
<sequence>MGGVGGEGMTWRRATREPISPSTHWGGVVDPQEAVVFAPFPRVVDIRWVWRLAGGATPTLTTPSRAPPHPIQPRHAAPRPTPPTTLTTPCRCFSLSLALLFPTLPYPPPCLSLSLPLSLPLLFPPATCSTKHVSGLRVREGDGV</sequence>
<evidence type="ECO:0000313" key="2">
    <source>
        <dbReference type="EMBL" id="MPD06663.1"/>
    </source>
</evidence>
<protein>
    <submittedName>
        <fullName evidence="2">Uncharacterized protein</fullName>
    </submittedName>
</protein>
<evidence type="ECO:0000313" key="3">
    <source>
        <dbReference type="Proteomes" id="UP000324222"/>
    </source>
</evidence>
<feature type="region of interest" description="Disordered" evidence="1">
    <location>
        <begin position="1"/>
        <end position="25"/>
    </location>
</feature>
<dbReference type="AlphaFoldDB" id="A0A5B7KDA7"/>
<dbReference type="Proteomes" id="UP000324222">
    <property type="component" value="Unassembled WGS sequence"/>
</dbReference>
<keyword evidence="3" id="KW-1185">Reference proteome</keyword>
<accession>A0A5B7KDA7</accession>
<dbReference type="EMBL" id="VSRR010152396">
    <property type="protein sequence ID" value="MPD06663.1"/>
    <property type="molecule type" value="Genomic_DNA"/>
</dbReference>